<accession>A0A7X5BX34</accession>
<organism evidence="2 3">
    <name type="scientific">Corallococcus exiguus</name>
    <dbReference type="NCBI Taxonomy" id="83462"/>
    <lineage>
        <taxon>Bacteria</taxon>
        <taxon>Pseudomonadati</taxon>
        <taxon>Myxococcota</taxon>
        <taxon>Myxococcia</taxon>
        <taxon>Myxococcales</taxon>
        <taxon>Cystobacterineae</taxon>
        <taxon>Myxococcaceae</taxon>
        <taxon>Corallococcus</taxon>
    </lineage>
</organism>
<comment type="caution">
    <text evidence="2">The sequence shown here is derived from an EMBL/GenBank/DDBJ whole genome shotgun (WGS) entry which is preliminary data.</text>
</comment>
<evidence type="ECO:0000256" key="1">
    <source>
        <dbReference type="SAM" id="MobiDB-lite"/>
    </source>
</evidence>
<evidence type="ECO:0000313" key="3">
    <source>
        <dbReference type="Proteomes" id="UP000537825"/>
    </source>
</evidence>
<feature type="region of interest" description="Disordered" evidence="1">
    <location>
        <begin position="1"/>
        <end position="22"/>
    </location>
</feature>
<dbReference type="EMBL" id="JAAAPK010000011">
    <property type="protein sequence ID" value="NBC44818.1"/>
    <property type="molecule type" value="Genomic_DNA"/>
</dbReference>
<name>A0A7X5BX34_9BACT</name>
<dbReference type="Proteomes" id="UP000537825">
    <property type="component" value="Unassembled WGS sequence"/>
</dbReference>
<evidence type="ECO:0000313" key="2">
    <source>
        <dbReference type="EMBL" id="NBC44818.1"/>
    </source>
</evidence>
<dbReference type="AlphaFoldDB" id="A0A7X5BX34"/>
<gene>
    <name evidence="2" type="ORF">GTZ93_33975</name>
</gene>
<dbReference type="RefSeq" id="WP_139915906.1">
    <property type="nucleotide sequence ID" value="NZ_CBCSLE010000011.1"/>
</dbReference>
<reference evidence="2 3" key="1">
    <citation type="submission" date="2020-01" db="EMBL/GenBank/DDBJ databases">
        <title>The draft genome sequence of Corallococcus exiguus DSM 14696.</title>
        <authorList>
            <person name="Zhang X."/>
            <person name="Zhu H."/>
        </authorList>
    </citation>
    <scope>NUCLEOTIDE SEQUENCE [LARGE SCALE GENOMIC DNA]</scope>
    <source>
        <strain evidence="2 3">DSM 14696</strain>
    </source>
</reference>
<sequence>MNRQGWAPRSKPSVPGSFDPLDEAKTLDVAREGADLKVTCRAPRRRCRRESCACCQRPPDRRTPDARCHAS</sequence>
<protein>
    <submittedName>
        <fullName evidence="2">Uncharacterized protein</fullName>
    </submittedName>
</protein>
<keyword evidence="3" id="KW-1185">Reference proteome</keyword>
<proteinExistence type="predicted"/>